<feature type="transmembrane region" description="Helical" evidence="2">
    <location>
        <begin position="374"/>
        <end position="398"/>
    </location>
</feature>
<evidence type="ECO:0000256" key="2">
    <source>
        <dbReference type="SAM" id="Phobius"/>
    </source>
</evidence>
<name>A0A450YN45_9GAMM</name>
<proteinExistence type="predicted"/>
<keyword evidence="2" id="KW-1133">Transmembrane helix</keyword>
<dbReference type="EMBL" id="CAADFT010000022">
    <property type="protein sequence ID" value="VFK42967.1"/>
    <property type="molecule type" value="Genomic_DNA"/>
</dbReference>
<feature type="transmembrane region" description="Helical" evidence="2">
    <location>
        <begin position="528"/>
        <end position="549"/>
    </location>
</feature>
<dbReference type="InterPro" id="IPR036737">
    <property type="entry name" value="OmpA-like_sf"/>
</dbReference>
<dbReference type="Gene3D" id="3.30.1330.60">
    <property type="entry name" value="OmpA-like domain"/>
    <property type="match status" value="1"/>
</dbReference>
<sequence length="785" mass="85943">MPKSTKHTILGVIPNNPAFARWLRLLNRRINKKVDGIEHKVDMVEEKIDGLTSYPEKKIDAVSDKVGVVGSAIGKKVDAVNRKVHEVGCKVEKKIDVVDEKIGAVCDKVDVIGGVSVEKIDVIGDKVDEIGHATENKIDAVCDKVDVVGGVVVEKIDAARDTVDAVDEKIDAVGDRIVKKADAVSDRIVGKVDAVGDRIVEKVDAVGGVREKKIDVVGDAVGAVDEKIGKVGEKVDAIGGKVNEIPSLLAGVIRQIEKRDWTLARQLRFSNTRIAKKVDALDSKVGGKVDALGDKVEAIGGSTMERIDAVDDAVGAVDKEIGKVGRRINATGDRVLARVGTVENKVDTVLSCINAKAKSHCGFRSNWWQTACRFLLLVGVFSVMTVALLVAAFLIGVACNEELDNEVFSFTSAEKLCVTVSTLSLGSMPLLSGYFEECRKKLDERFIVTPEKGPYIQDIKIRPNEPTPSKKGAPTKEEKSKENSSSTTEHTMLMEIILGYGIVFILTAILTSYSLAKMIAWDNSCSKFGLVSGTLAYILAMFGVSFYTMTHTSTITSAYTGHTPTITSTIEAPSSTCPCLQPPDEPKVYVLAMKNMPNYETGEYLLSERFEGKPNGLRGRLNELAGEIKNDVKSIEGDKPNALIIEGHTDGSLVWDKDRKASASKDIDKELQTWATTSEKKDIAALEKEKILYRSNIELGYLRAFHVRQYLLQRKLLPDIEYYLLASFSCARPSKFPEDSKNLFEHCPEKGDDRSENRRVVLRPVRIEPGEADHIAIPIIKQTSK</sequence>
<gene>
    <name evidence="3" type="ORF">BECKTC1821E_GA0114239_102231</name>
</gene>
<feature type="transmembrane region" description="Helical" evidence="2">
    <location>
        <begin position="496"/>
        <end position="516"/>
    </location>
</feature>
<feature type="region of interest" description="Disordered" evidence="1">
    <location>
        <begin position="459"/>
        <end position="487"/>
    </location>
</feature>
<organism evidence="3">
    <name type="scientific">Candidatus Kentrum sp. TC</name>
    <dbReference type="NCBI Taxonomy" id="2126339"/>
    <lineage>
        <taxon>Bacteria</taxon>
        <taxon>Pseudomonadati</taxon>
        <taxon>Pseudomonadota</taxon>
        <taxon>Gammaproteobacteria</taxon>
        <taxon>Candidatus Kentrum</taxon>
    </lineage>
</organism>
<accession>A0A450YN45</accession>
<evidence type="ECO:0000313" key="3">
    <source>
        <dbReference type="EMBL" id="VFK42967.1"/>
    </source>
</evidence>
<keyword evidence="2" id="KW-0472">Membrane</keyword>
<evidence type="ECO:0000256" key="1">
    <source>
        <dbReference type="SAM" id="MobiDB-lite"/>
    </source>
</evidence>
<protein>
    <submittedName>
        <fullName evidence="3">Uncharacterized protein</fullName>
    </submittedName>
</protein>
<reference evidence="3" key="1">
    <citation type="submission" date="2019-02" db="EMBL/GenBank/DDBJ databases">
        <authorList>
            <person name="Gruber-Vodicka R. H."/>
            <person name="Seah K. B. B."/>
        </authorList>
    </citation>
    <scope>NUCLEOTIDE SEQUENCE</scope>
    <source>
        <strain evidence="3">BECK_BZ125</strain>
    </source>
</reference>
<keyword evidence="2" id="KW-0812">Transmembrane</keyword>
<dbReference type="AlphaFoldDB" id="A0A450YN45"/>